<keyword evidence="4" id="KW-1185">Reference proteome</keyword>
<evidence type="ECO:0000256" key="2">
    <source>
        <dbReference type="HAMAP-Rule" id="MF_00758"/>
    </source>
</evidence>
<dbReference type="Gene3D" id="3.40.1740.10">
    <property type="entry name" value="VC0467-like"/>
    <property type="match status" value="1"/>
</dbReference>
<dbReference type="InterPro" id="IPR003774">
    <property type="entry name" value="AlgH-like"/>
</dbReference>
<dbReference type="GO" id="GO:0005829">
    <property type="term" value="C:cytosol"/>
    <property type="evidence" value="ECO:0007669"/>
    <property type="project" value="TreeGrafter"/>
</dbReference>
<dbReference type="STRING" id="499555.BJL86_3341"/>
<organism evidence="3 4">
    <name type="scientific">Dietzia timorensis</name>
    <dbReference type="NCBI Taxonomy" id="499555"/>
    <lineage>
        <taxon>Bacteria</taxon>
        <taxon>Bacillati</taxon>
        <taxon>Actinomycetota</taxon>
        <taxon>Actinomycetes</taxon>
        <taxon>Mycobacteriales</taxon>
        <taxon>Dietziaceae</taxon>
        <taxon>Dietzia</taxon>
    </lineage>
</organism>
<dbReference type="OrthoDB" id="9807486at2"/>
<dbReference type="KEGG" id="dtm:BJL86_3341"/>
<proteinExistence type="inferred from homology"/>
<dbReference type="Proteomes" id="UP000186104">
    <property type="component" value="Chromosome"/>
</dbReference>
<dbReference type="HAMAP" id="MF_00758">
    <property type="entry name" value="UPF0301"/>
    <property type="match status" value="1"/>
</dbReference>
<gene>
    <name evidence="3" type="ORF">BJL86_3341</name>
</gene>
<protein>
    <recommendedName>
        <fullName evidence="2">UPF0301 protein BJL86_3341</fullName>
    </recommendedName>
</protein>
<evidence type="ECO:0000313" key="4">
    <source>
        <dbReference type="Proteomes" id="UP000186104"/>
    </source>
</evidence>
<dbReference type="AlphaFoldDB" id="A0A173LRS7"/>
<sequence>MSERQNYLSGARDARQPCPGELLIASPGMDDPIFGRTIIYLIEHGIEGTLGVMLNKPLDANVAELLEHWGQILAPPHALFRGGPLSGDSGVALAVAQPGRPLRDDEHVHNVESRVYVVDLDADPDSLSNAVEGVRIFAGYASWAPGQLTAELARGDWIVAMGLPSDVITDKAGDLWAQVMRRQEAPLSLFSTYPTDPNLN</sequence>
<evidence type="ECO:0000256" key="1">
    <source>
        <dbReference type="ARBA" id="ARBA00009600"/>
    </source>
</evidence>
<comment type="similarity">
    <text evidence="1 2">Belongs to the UPF0301 (AlgH) family.</text>
</comment>
<name>A0A173LRS7_9ACTN</name>
<dbReference type="EMBL" id="CP015961">
    <property type="protein sequence ID" value="ANI94100.1"/>
    <property type="molecule type" value="Genomic_DNA"/>
</dbReference>
<evidence type="ECO:0000313" key="3">
    <source>
        <dbReference type="EMBL" id="ANI94100.1"/>
    </source>
</evidence>
<dbReference type="PANTHER" id="PTHR30327">
    <property type="entry name" value="UNCHARACTERIZED PROTEIN YQGE"/>
    <property type="match status" value="1"/>
</dbReference>
<reference evidence="3 4" key="1">
    <citation type="submission" date="2016-06" db="EMBL/GenBank/DDBJ databases">
        <title>Complete genome sequence of a saline-alkali tolerant type strain Dietzia timorensis ID05-A0528T.</title>
        <authorList>
            <person name="Wu X."/>
        </authorList>
    </citation>
    <scope>NUCLEOTIDE SEQUENCE [LARGE SCALE GENOMIC DNA]</scope>
    <source>
        <strain evidence="3 4">ID05-A0528</strain>
    </source>
</reference>
<dbReference type="PANTHER" id="PTHR30327:SF1">
    <property type="entry name" value="UPF0301 PROTEIN YQGE"/>
    <property type="match status" value="1"/>
</dbReference>
<dbReference type="SUPFAM" id="SSF143456">
    <property type="entry name" value="VC0467-like"/>
    <property type="match status" value="1"/>
</dbReference>
<dbReference type="RefSeq" id="WP_067473499.1">
    <property type="nucleotide sequence ID" value="NZ_CP015961.1"/>
</dbReference>
<dbReference type="Pfam" id="PF02622">
    <property type="entry name" value="DUF179"/>
    <property type="match status" value="1"/>
</dbReference>
<accession>A0A173LRS7</accession>